<feature type="transmembrane region" description="Helical" evidence="1">
    <location>
        <begin position="12"/>
        <end position="30"/>
    </location>
</feature>
<keyword evidence="1" id="KW-1133">Transmembrane helix</keyword>
<protein>
    <submittedName>
        <fullName evidence="2">Membrane protein</fullName>
    </submittedName>
</protein>
<dbReference type="KEGG" id="bmx:BMS_2936"/>
<organism evidence="2 3">
    <name type="scientific">Halobacteriovorax marinus (strain ATCC BAA-682 / DSM 15412 / SJ)</name>
    <name type="common">Bacteriovorax marinus</name>
    <dbReference type="NCBI Taxonomy" id="862908"/>
    <lineage>
        <taxon>Bacteria</taxon>
        <taxon>Pseudomonadati</taxon>
        <taxon>Bdellovibrionota</taxon>
        <taxon>Bacteriovoracia</taxon>
        <taxon>Bacteriovoracales</taxon>
        <taxon>Halobacteriovoraceae</taxon>
        <taxon>Halobacteriovorax</taxon>
    </lineage>
</organism>
<accession>E1WYR6</accession>
<evidence type="ECO:0000313" key="3">
    <source>
        <dbReference type="Proteomes" id="UP000008963"/>
    </source>
</evidence>
<reference evidence="3" key="1">
    <citation type="journal article" date="2013" name="ISME J.">
        <title>A small predatory core genome in the divergent marine Bacteriovorax marinus SJ and the terrestrial Bdellovibrio bacteriovorus.</title>
        <authorList>
            <person name="Crossman L.C."/>
            <person name="Chen H."/>
            <person name="Cerdeno-Tarraga A.M."/>
            <person name="Brooks K."/>
            <person name="Quail M.A."/>
            <person name="Pineiro S.A."/>
            <person name="Hobley L."/>
            <person name="Sockett R.E."/>
            <person name="Bentley S.D."/>
            <person name="Parkhill J."/>
            <person name="Williams H.N."/>
            <person name="Stine O.C."/>
        </authorList>
    </citation>
    <scope>NUCLEOTIDE SEQUENCE [LARGE SCALE GENOMIC DNA]</scope>
    <source>
        <strain evidence="3">ATCC BAA-682 / DSM 15412 / SJ</strain>
    </source>
</reference>
<gene>
    <name evidence="2" type="ordered locus">BMS_2936</name>
</gene>
<dbReference type="STRING" id="862908.BMS_2936"/>
<dbReference type="PATRIC" id="fig|862908.3.peg.2808"/>
<dbReference type="AlphaFoldDB" id="E1WYR6"/>
<keyword evidence="3" id="KW-1185">Reference proteome</keyword>
<name>E1WYR6_HALMS</name>
<evidence type="ECO:0000313" key="2">
    <source>
        <dbReference type="EMBL" id="CBW27706.1"/>
    </source>
</evidence>
<dbReference type="HOGENOM" id="CLU_2699591_0_0_7"/>
<feature type="transmembrane region" description="Helical" evidence="1">
    <location>
        <begin position="37"/>
        <end position="57"/>
    </location>
</feature>
<evidence type="ECO:0000256" key="1">
    <source>
        <dbReference type="SAM" id="Phobius"/>
    </source>
</evidence>
<dbReference type="Proteomes" id="UP000008963">
    <property type="component" value="Chromosome"/>
</dbReference>
<proteinExistence type="predicted"/>
<keyword evidence="1" id="KW-0472">Membrane</keyword>
<dbReference type="EMBL" id="FQ312005">
    <property type="protein sequence ID" value="CBW27706.1"/>
    <property type="molecule type" value="Genomic_DNA"/>
</dbReference>
<keyword evidence="1" id="KW-0812">Transmembrane</keyword>
<sequence>MDLIFFLIRYTPFWSLPVLLIAMYFSYIYWIKDIRVISLGFGLIAFISLSFLAYWIFAGGPDASVQQILQFQQ</sequence>
<dbReference type="OrthoDB" id="5295792at2"/>
<dbReference type="RefSeq" id="WP_014245480.1">
    <property type="nucleotide sequence ID" value="NC_016620.1"/>
</dbReference>